<dbReference type="NCBIfam" id="TIGR02050">
    <property type="entry name" value="gshA_cyan_rel"/>
    <property type="match status" value="1"/>
</dbReference>
<comment type="similarity">
    <text evidence="5">Belongs to the glutamate--cysteine ligase type 2 family. YbdK subfamily.</text>
</comment>
<dbReference type="EC" id="6.3.2.2" evidence="5"/>
<comment type="function">
    <text evidence="5">ATP-dependent carboxylate-amine ligase which exhibits weak glutamate--cysteine ligase activity.</text>
</comment>
<evidence type="ECO:0000256" key="3">
    <source>
        <dbReference type="ARBA" id="ARBA00022840"/>
    </source>
</evidence>
<evidence type="ECO:0000256" key="5">
    <source>
        <dbReference type="HAMAP-Rule" id="MF_01609"/>
    </source>
</evidence>
<evidence type="ECO:0000256" key="1">
    <source>
        <dbReference type="ARBA" id="ARBA00022598"/>
    </source>
</evidence>
<gene>
    <name evidence="6" type="ORF">ATK86_6595</name>
</gene>
<dbReference type="InterPro" id="IPR011793">
    <property type="entry name" value="YbdK"/>
</dbReference>
<dbReference type="PANTHER" id="PTHR36510">
    <property type="entry name" value="GLUTAMATE--CYSTEINE LIGASE 2-RELATED"/>
    <property type="match status" value="1"/>
</dbReference>
<dbReference type="RefSeq" id="WP_101467720.1">
    <property type="nucleotide sequence ID" value="NZ_PJMW01000002.1"/>
</dbReference>
<dbReference type="Gene3D" id="3.30.590.20">
    <property type="match status" value="1"/>
</dbReference>
<accession>A0A2N3VKH5</accession>
<comment type="caution">
    <text evidence="6">The sequence shown here is derived from an EMBL/GenBank/DDBJ whole genome shotgun (WGS) entry which is preliminary data.</text>
</comment>
<protein>
    <recommendedName>
        <fullName evidence="5">Putative glutamate--cysteine ligase 2</fullName>
        <ecNumber evidence="5">6.3.2.2</ecNumber>
    </recommendedName>
    <alternativeName>
        <fullName evidence="5">Gamma-glutamylcysteine synthetase 2</fullName>
        <shortName evidence="5">GCS 2</shortName>
        <shortName evidence="5">Gamma-GCS 2</shortName>
    </alternativeName>
</protein>
<dbReference type="InterPro" id="IPR014746">
    <property type="entry name" value="Gln_synth/guanido_kin_cat_dom"/>
</dbReference>
<dbReference type="HAMAP" id="MF_01609">
    <property type="entry name" value="Glu_cys_ligase_2"/>
    <property type="match status" value="1"/>
</dbReference>
<dbReference type="GO" id="GO:0042398">
    <property type="term" value="P:modified amino acid biosynthetic process"/>
    <property type="evidence" value="ECO:0007669"/>
    <property type="project" value="InterPro"/>
</dbReference>
<dbReference type="NCBIfam" id="NF010041">
    <property type="entry name" value="PRK13517.1-1"/>
    <property type="match status" value="1"/>
</dbReference>
<dbReference type="SUPFAM" id="SSF55931">
    <property type="entry name" value="Glutamine synthetase/guanido kinase"/>
    <property type="match status" value="1"/>
</dbReference>
<dbReference type="GO" id="GO:0004357">
    <property type="term" value="F:glutamate-cysteine ligase activity"/>
    <property type="evidence" value="ECO:0007669"/>
    <property type="project" value="UniProtKB-EC"/>
</dbReference>
<dbReference type="PANTHER" id="PTHR36510:SF1">
    <property type="entry name" value="GLUTAMATE--CYSTEINE LIGASE 2-RELATED"/>
    <property type="match status" value="1"/>
</dbReference>
<dbReference type="InterPro" id="IPR006336">
    <property type="entry name" value="GCS2"/>
</dbReference>
<dbReference type="InterPro" id="IPR050141">
    <property type="entry name" value="GCL_type2/YbdK_subfam"/>
</dbReference>
<organism evidence="6 7">
    <name type="scientific">Nocardia fluminea</name>
    <dbReference type="NCBI Taxonomy" id="134984"/>
    <lineage>
        <taxon>Bacteria</taxon>
        <taxon>Bacillati</taxon>
        <taxon>Actinomycetota</taxon>
        <taxon>Actinomycetes</taxon>
        <taxon>Mycobacteriales</taxon>
        <taxon>Nocardiaceae</taxon>
        <taxon>Nocardia</taxon>
    </lineage>
</organism>
<evidence type="ECO:0000256" key="4">
    <source>
        <dbReference type="ARBA" id="ARBA00048819"/>
    </source>
</evidence>
<dbReference type="AlphaFoldDB" id="A0A2N3VKH5"/>
<keyword evidence="3 5" id="KW-0067">ATP-binding</keyword>
<keyword evidence="7" id="KW-1185">Reference proteome</keyword>
<dbReference type="OrthoDB" id="9803842at2"/>
<dbReference type="Proteomes" id="UP000233766">
    <property type="component" value="Unassembled WGS sequence"/>
</dbReference>
<evidence type="ECO:0000313" key="6">
    <source>
        <dbReference type="EMBL" id="PKV82110.1"/>
    </source>
</evidence>
<sequence>MASLSIDRRDRCHRDDIRAFTVGVEEEFVLVDPATGRPSLTNTTVAAAETGTALQLELSQCQIETCTPVCASIEAVHREVRRARIAVIDAAARSGSFPLAVGVPIWGPPAGSITGTPRYQRIARYFGAPADQVTCGCHVHVCVPDRDLAVQVSNHLRRWLPALLALTANSPIAEGIDTGHASWRHIMWARWPSSGPPPYFRSAAHYDDIVARLARDGQILDPAMVYWDIRLSAHLPTIEVRISDVPATAEETALLASLVRGLVITSVAAIGRGHFAVPIPRSRLRSACRSAARDGLCGTRLATAVPGRRDGRHALARLLCHVRPALEESGDYAFTRDALAAVLTSGNGAVRQRRALLAGGPANVIDVLSRLTAEGGAADDFQRGKVTRPAGHERTGG</sequence>
<keyword evidence="1 5" id="KW-0436">Ligase</keyword>
<evidence type="ECO:0000256" key="2">
    <source>
        <dbReference type="ARBA" id="ARBA00022741"/>
    </source>
</evidence>
<evidence type="ECO:0000313" key="7">
    <source>
        <dbReference type="Proteomes" id="UP000233766"/>
    </source>
</evidence>
<keyword evidence="2 5" id="KW-0547">Nucleotide-binding</keyword>
<proteinExistence type="inferred from homology"/>
<dbReference type="GO" id="GO:0005524">
    <property type="term" value="F:ATP binding"/>
    <property type="evidence" value="ECO:0007669"/>
    <property type="project" value="UniProtKB-KW"/>
</dbReference>
<name>A0A2N3VKH5_9NOCA</name>
<comment type="catalytic activity">
    <reaction evidence="4 5">
        <text>L-cysteine + L-glutamate + ATP = gamma-L-glutamyl-L-cysteine + ADP + phosphate + H(+)</text>
        <dbReference type="Rhea" id="RHEA:13285"/>
        <dbReference type="ChEBI" id="CHEBI:15378"/>
        <dbReference type="ChEBI" id="CHEBI:29985"/>
        <dbReference type="ChEBI" id="CHEBI:30616"/>
        <dbReference type="ChEBI" id="CHEBI:35235"/>
        <dbReference type="ChEBI" id="CHEBI:43474"/>
        <dbReference type="ChEBI" id="CHEBI:58173"/>
        <dbReference type="ChEBI" id="CHEBI:456216"/>
        <dbReference type="EC" id="6.3.2.2"/>
    </reaction>
</comment>
<reference evidence="6 7" key="1">
    <citation type="submission" date="2017-12" db="EMBL/GenBank/DDBJ databases">
        <title>Sequencing the genomes of 1000 Actinobacteria strains.</title>
        <authorList>
            <person name="Klenk H.-P."/>
        </authorList>
    </citation>
    <scope>NUCLEOTIDE SEQUENCE [LARGE SCALE GENOMIC DNA]</scope>
    <source>
        <strain evidence="6 7">DSM 44489</strain>
    </source>
</reference>
<dbReference type="Pfam" id="PF04107">
    <property type="entry name" value="GCS2"/>
    <property type="match status" value="1"/>
</dbReference>
<dbReference type="EMBL" id="PJMW01000002">
    <property type="protein sequence ID" value="PKV82110.1"/>
    <property type="molecule type" value="Genomic_DNA"/>
</dbReference>